<proteinExistence type="predicted"/>
<dbReference type="EMBL" id="JAEMHL010000021">
    <property type="protein sequence ID" value="MBJ6752701.1"/>
    <property type="molecule type" value="Genomic_DNA"/>
</dbReference>
<keyword evidence="2" id="KW-1185">Reference proteome</keyword>
<evidence type="ECO:0000313" key="2">
    <source>
        <dbReference type="Proteomes" id="UP000614714"/>
    </source>
</evidence>
<dbReference type="Proteomes" id="UP000614714">
    <property type="component" value="Unassembled WGS sequence"/>
</dbReference>
<protein>
    <recommendedName>
        <fullName evidence="3">Transposase</fullName>
    </recommendedName>
</protein>
<evidence type="ECO:0008006" key="3">
    <source>
        <dbReference type="Google" id="ProtNLM"/>
    </source>
</evidence>
<reference evidence="1 2" key="1">
    <citation type="submission" date="2020-12" db="EMBL/GenBank/DDBJ databases">
        <title>Geomonas sp. Red421, isolated from paddy soil.</title>
        <authorList>
            <person name="Xu Z."/>
            <person name="Zhang Z."/>
            <person name="Masuda Y."/>
            <person name="Itoh H."/>
            <person name="Senoo K."/>
        </authorList>
    </citation>
    <scope>NUCLEOTIDE SEQUENCE [LARGE SCALE GENOMIC DNA]</scope>
    <source>
        <strain evidence="1 2">Red421</strain>
    </source>
</reference>
<comment type="caution">
    <text evidence="1">The sequence shown here is derived from an EMBL/GenBank/DDBJ whole genome shotgun (WGS) entry which is preliminary data.</text>
</comment>
<evidence type="ECO:0000313" key="1">
    <source>
        <dbReference type="EMBL" id="MBJ6752701.1"/>
    </source>
</evidence>
<sequence length="97" mass="10974">MIGWFDAEGELEKIRALCMARRRRRHYKSALDPYRAELVALRRSGATYAEMRLWLLKAKHKQVAVSTVQRYLAKLPESPKVSGADTLVKSGDDGGRA</sequence>
<organism evidence="1 2">
    <name type="scientific">Geomonas anaerohicana</name>
    <dbReference type="NCBI Taxonomy" id="2798583"/>
    <lineage>
        <taxon>Bacteria</taxon>
        <taxon>Pseudomonadati</taxon>
        <taxon>Thermodesulfobacteriota</taxon>
        <taxon>Desulfuromonadia</taxon>
        <taxon>Geobacterales</taxon>
        <taxon>Geobacteraceae</taxon>
        <taxon>Geomonas</taxon>
    </lineage>
</organism>
<dbReference type="RefSeq" id="WP_199391105.1">
    <property type="nucleotide sequence ID" value="NZ_JAEMHL010000021.1"/>
</dbReference>
<accession>A0ABS0YK64</accession>
<gene>
    <name evidence="1" type="ORF">JFN91_20990</name>
</gene>
<name>A0ABS0YK64_9BACT</name>